<dbReference type="AlphaFoldDB" id="A0A2G5D7V8"/>
<evidence type="ECO:0000313" key="3">
    <source>
        <dbReference type="Proteomes" id="UP000230069"/>
    </source>
</evidence>
<reference evidence="2 3" key="1">
    <citation type="submission" date="2017-09" db="EMBL/GenBank/DDBJ databases">
        <title>WGS assembly of Aquilegia coerulea Goldsmith.</title>
        <authorList>
            <person name="Hodges S."/>
            <person name="Kramer E."/>
            <person name="Nordborg M."/>
            <person name="Tomkins J."/>
            <person name="Borevitz J."/>
            <person name="Derieg N."/>
            <person name="Yan J."/>
            <person name="Mihaltcheva S."/>
            <person name="Hayes R.D."/>
            <person name="Rokhsar D."/>
        </authorList>
    </citation>
    <scope>NUCLEOTIDE SEQUENCE [LARGE SCALE GENOMIC DNA]</scope>
    <source>
        <strain evidence="3">cv. Goldsmith</strain>
    </source>
</reference>
<keyword evidence="3" id="KW-1185">Reference proteome</keyword>
<evidence type="ECO:0000256" key="1">
    <source>
        <dbReference type="SAM" id="MobiDB-lite"/>
    </source>
</evidence>
<feature type="compositionally biased region" description="Basic and acidic residues" evidence="1">
    <location>
        <begin position="1"/>
        <end position="10"/>
    </location>
</feature>
<dbReference type="OrthoDB" id="1935676at2759"/>
<gene>
    <name evidence="2" type="ORF">AQUCO_02600024v1</name>
</gene>
<feature type="region of interest" description="Disordered" evidence="1">
    <location>
        <begin position="1"/>
        <end position="78"/>
    </location>
</feature>
<feature type="compositionally biased region" description="Acidic residues" evidence="1">
    <location>
        <begin position="22"/>
        <end position="35"/>
    </location>
</feature>
<dbReference type="Proteomes" id="UP000230069">
    <property type="component" value="Unassembled WGS sequence"/>
</dbReference>
<accession>A0A2G5D7V8</accession>
<proteinExistence type="predicted"/>
<dbReference type="STRING" id="218851.A0A2G5D7V8"/>
<name>A0A2G5D7V8_AQUCA</name>
<sequence>MRQKDGEEVQRGQADVPAGEMLSDDYYEQDGEEQSDSLHDKKTNRPAASSLKHLSRPVSFKHNISRKSKSANGDDDCYKDKDEDAVHGIFLNFVVVFSLPNDFHLFEH</sequence>
<dbReference type="EMBL" id="KZ305043">
    <property type="protein sequence ID" value="PIA39287.1"/>
    <property type="molecule type" value="Genomic_DNA"/>
</dbReference>
<organism evidence="2 3">
    <name type="scientific">Aquilegia coerulea</name>
    <name type="common">Rocky mountain columbine</name>
    <dbReference type="NCBI Taxonomy" id="218851"/>
    <lineage>
        <taxon>Eukaryota</taxon>
        <taxon>Viridiplantae</taxon>
        <taxon>Streptophyta</taxon>
        <taxon>Embryophyta</taxon>
        <taxon>Tracheophyta</taxon>
        <taxon>Spermatophyta</taxon>
        <taxon>Magnoliopsida</taxon>
        <taxon>Ranunculales</taxon>
        <taxon>Ranunculaceae</taxon>
        <taxon>Thalictroideae</taxon>
        <taxon>Aquilegia</taxon>
    </lineage>
</organism>
<evidence type="ECO:0000313" key="2">
    <source>
        <dbReference type="EMBL" id="PIA39287.1"/>
    </source>
</evidence>
<dbReference type="InParanoid" id="A0A2G5D7V8"/>
<protein>
    <submittedName>
        <fullName evidence="2">Uncharacterized protein</fullName>
    </submittedName>
</protein>